<organism evidence="22 23">
    <name type="scientific">Huso huso</name>
    <name type="common">Beluga</name>
    <name type="synonym">Acipenser huso</name>
    <dbReference type="NCBI Taxonomy" id="61971"/>
    <lineage>
        <taxon>Eukaryota</taxon>
        <taxon>Metazoa</taxon>
        <taxon>Chordata</taxon>
        <taxon>Craniata</taxon>
        <taxon>Vertebrata</taxon>
        <taxon>Euteleostomi</taxon>
        <taxon>Actinopterygii</taxon>
        <taxon>Chondrostei</taxon>
        <taxon>Acipenseriformes</taxon>
        <taxon>Acipenseridae</taxon>
        <taxon>Huso</taxon>
    </lineage>
</organism>
<dbReference type="Pfam" id="PF01663">
    <property type="entry name" value="Phosphodiest"/>
    <property type="match status" value="1"/>
</dbReference>
<dbReference type="InterPro" id="IPR017850">
    <property type="entry name" value="Alkaline_phosphatase_core_sf"/>
</dbReference>
<keyword evidence="5" id="KW-1003">Cell membrane</keyword>
<proteinExistence type="inferred from homology"/>
<evidence type="ECO:0000256" key="18">
    <source>
        <dbReference type="ARBA" id="ARBA00031114"/>
    </source>
</evidence>
<evidence type="ECO:0000256" key="21">
    <source>
        <dbReference type="SAM" id="Phobius"/>
    </source>
</evidence>
<keyword evidence="15" id="KW-1015">Disulfide bond</keyword>
<protein>
    <recommendedName>
        <fullName evidence="4">bis(5'-adenosyl)-triphosphatase</fullName>
        <ecNumber evidence="4">3.6.1.29</ecNumber>
    </recommendedName>
    <alternativeName>
        <fullName evidence="19">AP3A hydrolase</fullName>
    </alternativeName>
    <alternativeName>
        <fullName evidence="18">Ectonucleotide pyrophosphatase/phosphodiesterase family member 4</fullName>
    </alternativeName>
</protein>
<comment type="subcellular location">
    <subcellularLocation>
        <location evidence="2">Cell membrane</location>
        <topology evidence="2">Single-pass type I membrane protein</topology>
    </subcellularLocation>
</comment>
<keyword evidence="10" id="KW-0378">Hydrolase</keyword>
<evidence type="ECO:0000256" key="19">
    <source>
        <dbReference type="ARBA" id="ARBA00031824"/>
    </source>
</evidence>
<keyword evidence="14 21" id="KW-0472">Membrane</keyword>
<evidence type="ECO:0000256" key="7">
    <source>
        <dbReference type="ARBA" id="ARBA00022696"/>
    </source>
</evidence>
<evidence type="ECO:0000256" key="10">
    <source>
        <dbReference type="ARBA" id="ARBA00022801"/>
    </source>
</evidence>
<feature type="transmembrane region" description="Helical" evidence="21">
    <location>
        <begin position="445"/>
        <end position="466"/>
    </location>
</feature>
<evidence type="ECO:0000256" key="12">
    <source>
        <dbReference type="ARBA" id="ARBA00022989"/>
    </source>
</evidence>
<dbReference type="EMBL" id="JAHFZB010000006">
    <property type="protein sequence ID" value="KAK6488592.1"/>
    <property type="molecule type" value="Genomic_DNA"/>
</dbReference>
<evidence type="ECO:0000313" key="22">
    <source>
        <dbReference type="EMBL" id="KAK6488592.1"/>
    </source>
</evidence>
<sequence>MLAKYVSDRVTEGYYSRRGTISRKKKLQFSTMPACCFLIVLIVFSGFSTCHGHGTENDTVLGNSTVTPLLLVSFDGFRADYLKKYSFPNLEKFFSDGVLVDHVSNVFITKTFPNHYSIVTGRYAESHGILSSNMYDPDANKTFSLSNDSDSFWWEQATPLWVSIQQKGYKSAAAMWPGTDIKIHNLTASYFLKYKHNVPFQERVDNLTKWLSQDLVKFATLYWEEPDYSGHLYGPDNVKEMTKALKQVDDHIGYLIDKLKQTGLWSNINIIITSDHGMVQCAPDKLIRLDDCIGPKNYTLVDMTPVSAILPLTNVTYVYDLLKKCSPHMKAYMKEDIPDRLHYKNNRRIQPIILVADEGWTIVRNGSLPRFGDHGYDNTLPSMHPFLAAHGPAFRKGYRLNSINTVDIYSLMCHLLRLEEQPNNGTFTNTKCMLASQWCVNLPEVIGIVIGVFMVLTTLTCLIIIMKNKGPSSSRSFARLELQDDDDDDALIG</sequence>
<evidence type="ECO:0000256" key="2">
    <source>
        <dbReference type="ARBA" id="ARBA00004251"/>
    </source>
</evidence>
<keyword evidence="8" id="KW-0479">Metal-binding</keyword>
<keyword evidence="11" id="KW-0862">Zinc</keyword>
<comment type="cofactor">
    <cofactor evidence="1">
        <name>Zn(2+)</name>
        <dbReference type="ChEBI" id="CHEBI:29105"/>
    </cofactor>
</comment>
<comment type="function">
    <text evidence="17">Hydrolyzes extracellular Ap3A into AMP and ADP, and Ap4A into AMP and ATP. Ap3A and Ap4A are diadenosine polyphosphates thought to induce proliferation of vascular smooth muscle cells. Acts as a procoagulant, mediating platelet aggregation at the site of nascent thrombus via release of ADP from Ap3A and activation of ADP receptors.</text>
</comment>
<dbReference type="CDD" id="cd16018">
    <property type="entry name" value="Enpp"/>
    <property type="match status" value="1"/>
</dbReference>
<comment type="similarity">
    <text evidence="3">Belongs to the nucleotide pyrophosphatase/phosphodiesterase family.</text>
</comment>
<dbReference type="EC" id="3.6.1.29" evidence="4"/>
<name>A0ABR0ZUV3_HUSHU</name>
<dbReference type="PANTHER" id="PTHR10151">
    <property type="entry name" value="ECTONUCLEOTIDE PYROPHOSPHATASE/PHOSPHODIESTERASE"/>
    <property type="match status" value="1"/>
</dbReference>
<evidence type="ECO:0000256" key="11">
    <source>
        <dbReference type="ARBA" id="ARBA00022833"/>
    </source>
</evidence>
<dbReference type="InterPro" id="IPR002591">
    <property type="entry name" value="Phosphodiest/P_Trfase"/>
</dbReference>
<comment type="catalytic activity">
    <reaction evidence="20">
        <text>P(1),P(3)-bis(5'-adenosyl) triphosphate + H2O = AMP + ADP + 2 H(+)</text>
        <dbReference type="Rhea" id="RHEA:13893"/>
        <dbReference type="ChEBI" id="CHEBI:15377"/>
        <dbReference type="ChEBI" id="CHEBI:15378"/>
        <dbReference type="ChEBI" id="CHEBI:58529"/>
        <dbReference type="ChEBI" id="CHEBI:456215"/>
        <dbReference type="ChEBI" id="CHEBI:456216"/>
        <dbReference type="EC" id="3.6.1.29"/>
    </reaction>
</comment>
<evidence type="ECO:0000256" key="17">
    <source>
        <dbReference type="ARBA" id="ARBA00025036"/>
    </source>
</evidence>
<keyword evidence="7" id="KW-0356">Hemostasis</keyword>
<gene>
    <name evidence="22" type="ORF">HHUSO_G7457</name>
</gene>
<evidence type="ECO:0000256" key="14">
    <source>
        <dbReference type="ARBA" id="ARBA00023136"/>
    </source>
</evidence>
<evidence type="ECO:0000256" key="4">
    <source>
        <dbReference type="ARBA" id="ARBA00012377"/>
    </source>
</evidence>
<dbReference type="SUPFAM" id="SSF53649">
    <property type="entry name" value="Alkaline phosphatase-like"/>
    <property type="match status" value="1"/>
</dbReference>
<dbReference type="Gene3D" id="3.40.720.10">
    <property type="entry name" value="Alkaline Phosphatase, subunit A"/>
    <property type="match status" value="1"/>
</dbReference>
<accession>A0ABR0ZUV3</accession>
<evidence type="ECO:0000256" key="9">
    <source>
        <dbReference type="ARBA" id="ARBA00022729"/>
    </source>
</evidence>
<feature type="transmembrane region" description="Helical" evidence="21">
    <location>
        <begin position="27"/>
        <end position="47"/>
    </location>
</feature>
<evidence type="ECO:0000256" key="16">
    <source>
        <dbReference type="ARBA" id="ARBA00023180"/>
    </source>
</evidence>
<evidence type="ECO:0000256" key="13">
    <source>
        <dbReference type="ARBA" id="ARBA00023084"/>
    </source>
</evidence>
<dbReference type="Proteomes" id="UP001369086">
    <property type="component" value="Unassembled WGS sequence"/>
</dbReference>
<keyword evidence="12 21" id="KW-1133">Transmembrane helix</keyword>
<comment type="caution">
    <text evidence="22">The sequence shown here is derived from an EMBL/GenBank/DDBJ whole genome shotgun (WGS) entry which is preliminary data.</text>
</comment>
<evidence type="ECO:0000256" key="1">
    <source>
        <dbReference type="ARBA" id="ARBA00001947"/>
    </source>
</evidence>
<dbReference type="Gene3D" id="3.30.1360.180">
    <property type="match status" value="1"/>
</dbReference>
<evidence type="ECO:0000256" key="3">
    <source>
        <dbReference type="ARBA" id="ARBA00010594"/>
    </source>
</evidence>
<evidence type="ECO:0000313" key="23">
    <source>
        <dbReference type="Proteomes" id="UP001369086"/>
    </source>
</evidence>
<keyword evidence="13" id="KW-0094">Blood coagulation</keyword>
<keyword evidence="6 21" id="KW-0812">Transmembrane</keyword>
<dbReference type="PANTHER" id="PTHR10151:SF79">
    <property type="entry name" value="BIS(5'-ADENOSYL)-TRIPHOSPHATASE ENPP4"/>
    <property type="match status" value="1"/>
</dbReference>
<keyword evidence="23" id="KW-1185">Reference proteome</keyword>
<keyword evidence="9" id="KW-0732">Signal</keyword>
<reference evidence="22 23" key="1">
    <citation type="submission" date="2021-05" db="EMBL/GenBank/DDBJ databases">
        <authorList>
            <person name="Zahm M."/>
            <person name="Klopp C."/>
            <person name="Cabau C."/>
            <person name="Kuhl H."/>
            <person name="Suciu R."/>
            <person name="Ciorpac M."/>
            <person name="Holostenco D."/>
            <person name="Gessner J."/>
            <person name="Wuertz S."/>
            <person name="Hohne C."/>
            <person name="Stock M."/>
            <person name="Gislard M."/>
            <person name="Lluch J."/>
            <person name="Milhes M."/>
            <person name="Lampietro C."/>
            <person name="Lopez Roques C."/>
            <person name="Donnadieu C."/>
            <person name="Du K."/>
            <person name="Schartl M."/>
            <person name="Guiguen Y."/>
        </authorList>
    </citation>
    <scope>NUCLEOTIDE SEQUENCE [LARGE SCALE GENOMIC DNA]</scope>
    <source>
        <strain evidence="22">Hh-F2</strain>
        <tissue evidence="22">Blood</tissue>
    </source>
</reference>
<evidence type="ECO:0000256" key="20">
    <source>
        <dbReference type="ARBA" id="ARBA00047780"/>
    </source>
</evidence>
<evidence type="ECO:0000256" key="15">
    <source>
        <dbReference type="ARBA" id="ARBA00023157"/>
    </source>
</evidence>
<keyword evidence="16" id="KW-0325">Glycoprotein</keyword>
<evidence type="ECO:0000256" key="8">
    <source>
        <dbReference type="ARBA" id="ARBA00022723"/>
    </source>
</evidence>
<evidence type="ECO:0000256" key="6">
    <source>
        <dbReference type="ARBA" id="ARBA00022692"/>
    </source>
</evidence>
<evidence type="ECO:0000256" key="5">
    <source>
        <dbReference type="ARBA" id="ARBA00022475"/>
    </source>
</evidence>